<sequence>MNSTPHHFVVHDDSHLMVHIDQTTINQHHHGHDNTLHHPCGVVMDPRIPNGHHDMLRASSCHEKSFHPPKATTTLNTSSKKRERREYSEVVRVDSFHVDHSQNDLTTHSKPKNRKDVLITNSKRVVSGSPRLPDMVVASSPMTTITSGTRATINWTCIRFHHPPPPPPPPPKNRCFSTISPNGSSNPTTTFIFQPFDFKGERKVIRKRTSSSITKEEMLSVLHLSQHQACQVLGCSLSTVKRRFYDLKNEIGLCKWPKDYFTLIDTKLFAKIYPLSLQSIHIE</sequence>
<evidence type="ECO:0000313" key="2">
    <source>
        <dbReference type="EMBL" id="KAF0982493.1"/>
    </source>
</evidence>
<dbReference type="VEuPathDB" id="AmoebaDB:NF0029910"/>
<dbReference type="VEuPathDB" id="AmoebaDB:NfTy_042510"/>
<proteinExistence type="predicted"/>
<dbReference type="OrthoDB" id="10516446at2759"/>
<comment type="caution">
    <text evidence="2">The sequence shown here is derived from an EMBL/GenBank/DDBJ whole genome shotgun (WGS) entry which is preliminary data.</text>
</comment>
<feature type="region of interest" description="Disordered" evidence="1">
    <location>
        <begin position="61"/>
        <end position="85"/>
    </location>
</feature>
<dbReference type="VEuPathDB" id="AmoebaDB:FDP41_011423"/>
<dbReference type="Proteomes" id="UP000444721">
    <property type="component" value="Unassembled WGS sequence"/>
</dbReference>
<dbReference type="RefSeq" id="XP_044567206.1">
    <property type="nucleotide sequence ID" value="XM_044701830.1"/>
</dbReference>
<dbReference type="SUPFAM" id="SSF101447">
    <property type="entry name" value="Formin homology 2 domain (FH2 domain)"/>
    <property type="match status" value="1"/>
</dbReference>
<protein>
    <recommendedName>
        <fullName evidence="4">RWP-RK domain-containing protein</fullName>
    </recommendedName>
</protein>
<accession>A0A6A5BWM5</accession>
<keyword evidence="3" id="KW-1185">Reference proteome</keyword>
<reference evidence="2 3" key="1">
    <citation type="journal article" date="2019" name="Sci. Rep.">
        <title>Nanopore sequencing improves the draft genome of the human pathogenic amoeba Naegleria fowleri.</title>
        <authorList>
            <person name="Liechti N."/>
            <person name="Schurch N."/>
            <person name="Bruggmann R."/>
            <person name="Wittwer M."/>
        </authorList>
    </citation>
    <scope>NUCLEOTIDE SEQUENCE [LARGE SCALE GENOMIC DNA]</scope>
    <source>
        <strain evidence="2 3">ATCC 30894</strain>
    </source>
</reference>
<dbReference type="EMBL" id="VFQX01000009">
    <property type="protein sequence ID" value="KAF0982493.1"/>
    <property type="molecule type" value="Genomic_DNA"/>
</dbReference>
<gene>
    <name evidence="2" type="ORF">FDP41_011423</name>
</gene>
<name>A0A6A5BWM5_NAEFO</name>
<evidence type="ECO:0000313" key="3">
    <source>
        <dbReference type="Proteomes" id="UP000444721"/>
    </source>
</evidence>
<dbReference type="AlphaFoldDB" id="A0A6A5BWM5"/>
<dbReference type="GeneID" id="68118638"/>
<organism evidence="2 3">
    <name type="scientific">Naegleria fowleri</name>
    <name type="common">Brain eating amoeba</name>
    <dbReference type="NCBI Taxonomy" id="5763"/>
    <lineage>
        <taxon>Eukaryota</taxon>
        <taxon>Discoba</taxon>
        <taxon>Heterolobosea</taxon>
        <taxon>Tetramitia</taxon>
        <taxon>Eutetramitia</taxon>
        <taxon>Vahlkampfiidae</taxon>
        <taxon>Naegleria</taxon>
    </lineage>
</organism>
<evidence type="ECO:0000256" key="1">
    <source>
        <dbReference type="SAM" id="MobiDB-lite"/>
    </source>
</evidence>
<evidence type="ECO:0008006" key="4">
    <source>
        <dbReference type="Google" id="ProtNLM"/>
    </source>
</evidence>